<sequence length="108" mass="12083">MAMYLTRFSYTPETWARMIEKPEDRREAARTYIESVGGKLHGFWYAFGEHDGWNLWEAPDNVSMAAVALAIGAGGALRSMETTVLLSVEDTIEALKKAKSVRYRPPAA</sequence>
<gene>
    <name evidence="1" type="ORF">GGE16_002349</name>
</gene>
<evidence type="ECO:0000313" key="1">
    <source>
        <dbReference type="EMBL" id="MBB4290309.1"/>
    </source>
</evidence>
<dbReference type="InterPro" id="IPR014845">
    <property type="entry name" value="GYD/TTHA1554"/>
</dbReference>
<dbReference type="Proteomes" id="UP000538507">
    <property type="component" value="Unassembled WGS sequence"/>
</dbReference>
<name>A0AAE2SX97_RHILE</name>
<organism evidence="1 2">
    <name type="scientific">Rhizobium leguminosarum</name>
    <dbReference type="NCBI Taxonomy" id="384"/>
    <lineage>
        <taxon>Bacteria</taxon>
        <taxon>Pseudomonadati</taxon>
        <taxon>Pseudomonadota</taxon>
        <taxon>Alphaproteobacteria</taxon>
        <taxon>Hyphomicrobiales</taxon>
        <taxon>Rhizobiaceae</taxon>
        <taxon>Rhizobium/Agrobacterium group</taxon>
        <taxon>Rhizobium</taxon>
    </lineage>
</organism>
<reference evidence="1 2" key="1">
    <citation type="submission" date="2020-08" db="EMBL/GenBank/DDBJ databases">
        <title>Genomic Encyclopedia of Type Strains, Phase IV (KMG-V): Genome sequencing to study the core and pangenomes of soil and plant-associated prokaryotes.</title>
        <authorList>
            <person name="Whitman W."/>
        </authorList>
    </citation>
    <scope>NUCLEOTIDE SEQUENCE [LARGE SCALE GENOMIC DNA]</scope>
    <source>
        <strain evidence="1 2">SEMIA 415</strain>
    </source>
</reference>
<dbReference type="EMBL" id="JACIGO010000002">
    <property type="protein sequence ID" value="MBB4290309.1"/>
    <property type="molecule type" value="Genomic_DNA"/>
</dbReference>
<dbReference type="Pfam" id="PF08734">
    <property type="entry name" value="GYD"/>
    <property type="match status" value="1"/>
</dbReference>
<proteinExistence type="predicted"/>
<protein>
    <submittedName>
        <fullName evidence="1">Uncharacterized protein with GYD domain</fullName>
    </submittedName>
</protein>
<dbReference type="AlphaFoldDB" id="A0AAE2SX97"/>
<evidence type="ECO:0000313" key="2">
    <source>
        <dbReference type="Proteomes" id="UP000538507"/>
    </source>
</evidence>
<comment type="caution">
    <text evidence="1">The sequence shown here is derived from an EMBL/GenBank/DDBJ whole genome shotgun (WGS) entry which is preliminary data.</text>
</comment>
<accession>A0AAE2SX97</accession>
<dbReference type="RefSeq" id="WP_183607296.1">
    <property type="nucleotide sequence ID" value="NZ_JACHAZ010000001.1"/>
</dbReference>